<comment type="caution">
    <text evidence="9">The sequence shown here is derived from an EMBL/GenBank/DDBJ whole genome shotgun (WGS) entry which is preliminary data.</text>
</comment>
<dbReference type="GO" id="GO:0006506">
    <property type="term" value="P:GPI anchor biosynthetic process"/>
    <property type="evidence" value="ECO:0007669"/>
    <property type="project" value="UniProtKB-UniPathway"/>
</dbReference>
<keyword evidence="3" id="KW-0337">GPI-anchor biosynthesis</keyword>
<feature type="transmembrane region" description="Helical" evidence="8">
    <location>
        <begin position="163"/>
        <end position="183"/>
    </location>
</feature>
<feature type="transmembrane region" description="Helical" evidence="8">
    <location>
        <begin position="28"/>
        <end position="49"/>
    </location>
</feature>
<evidence type="ECO:0000256" key="3">
    <source>
        <dbReference type="ARBA" id="ARBA00022502"/>
    </source>
</evidence>
<dbReference type="OrthoDB" id="17366at2759"/>
<evidence type="ECO:0000256" key="1">
    <source>
        <dbReference type="ARBA" id="ARBA00004477"/>
    </source>
</evidence>
<dbReference type="EMBL" id="JABCRI010000015">
    <property type="protein sequence ID" value="KAF8392991.1"/>
    <property type="molecule type" value="Genomic_DNA"/>
</dbReference>
<evidence type="ECO:0000256" key="8">
    <source>
        <dbReference type="SAM" id="Phobius"/>
    </source>
</evidence>
<keyword evidence="5" id="KW-0256">Endoplasmic reticulum</keyword>
<accession>A0A834YWJ6</accession>
<comment type="pathway">
    <text evidence="2">Glycolipid biosynthesis; glycosylphosphatidylinositol-anchor biosynthesis.</text>
</comment>
<dbReference type="GO" id="GO:0005789">
    <property type="term" value="C:endoplasmic reticulum membrane"/>
    <property type="evidence" value="ECO:0007669"/>
    <property type="project" value="UniProtKB-SubCell"/>
</dbReference>
<evidence type="ECO:0008006" key="11">
    <source>
        <dbReference type="Google" id="ProtNLM"/>
    </source>
</evidence>
<feature type="transmembrane region" description="Helical" evidence="8">
    <location>
        <begin position="203"/>
        <end position="223"/>
    </location>
</feature>
<evidence type="ECO:0000313" key="10">
    <source>
        <dbReference type="Proteomes" id="UP000655225"/>
    </source>
</evidence>
<reference evidence="9 10" key="1">
    <citation type="submission" date="2020-04" db="EMBL/GenBank/DDBJ databases">
        <title>Plant Genome Project.</title>
        <authorList>
            <person name="Zhang R.-G."/>
        </authorList>
    </citation>
    <scope>NUCLEOTIDE SEQUENCE [LARGE SCALE GENOMIC DNA]</scope>
    <source>
        <strain evidence="9">YNK0</strain>
        <tissue evidence="9">Leaf</tissue>
    </source>
</reference>
<dbReference type="Pfam" id="PF06699">
    <property type="entry name" value="PIG-F"/>
    <property type="match status" value="1"/>
</dbReference>
<evidence type="ECO:0000256" key="4">
    <source>
        <dbReference type="ARBA" id="ARBA00022692"/>
    </source>
</evidence>
<dbReference type="Proteomes" id="UP000655225">
    <property type="component" value="Unassembled WGS sequence"/>
</dbReference>
<dbReference type="InterPro" id="IPR009580">
    <property type="entry name" value="GPI_biosynthesis_protein_Pig-F"/>
</dbReference>
<name>A0A834YWJ6_TETSI</name>
<proteinExistence type="predicted"/>
<protein>
    <recommendedName>
        <fullName evidence="11">Phosphatidylinositol-glycan biosynthesis class F protein</fullName>
    </recommendedName>
</protein>
<evidence type="ECO:0000256" key="2">
    <source>
        <dbReference type="ARBA" id="ARBA00004687"/>
    </source>
</evidence>
<gene>
    <name evidence="9" type="ORF">HHK36_021232</name>
</gene>
<keyword evidence="7 8" id="KW-0472">Membrane</keyword>
<organism evidence="9 10">
    <name type="scientific">Tetracentron sinense</name>
    <name type="common">Spur-leaf</name>
    <dbReference type="NCBI Taxonomy" id="13715"/>
    <lineage>
        <taxon>Eukaryota</taxon>
        <taxon>Viridiplantae</taxon>
        <taxon>Streptophyta</taxon>
        <taxon>Embryophyta</taxon>
        <taxon>Tracheophyta</taxon>
        <taxon>Spermatophyta</taxon>
        <taxon>Magnoliopsida</taxon>
        <taxon>Trochodendrales</taxon>
        <taxon>Trochodendraceae</taxon>
        <taxon>Tetracentron</taxon>
    </lineage>
</organism>
<evidence type="ECO:0000256" key="5">
    <source>
        <dbReference type="ARBA" id="ARBA00022824"/>
    </source>
</evidence>
<keyword evidence="10" id="KW-1185">Reference proteome</keyword>
<dbReference type="AlphaFoldDB" id="A0A834YWJ6"/>
<dbReference type="UniPathway" id="UPA00196"/>
<feature type="transmembrane region" description="Helical" evidence="8">
    <location>
        <begin position="61"/>
        <end position="79"/>
    </location>
</feature>
<feature type="transmembrane region" description="Helical" evidence="8">
    <location>
        <begin position="126"/>
        <end position="151"/>
    </location>
</feature>
<keyword evidence="6 8" id="KW-1133">Transmembrane helix</keyword>
<evidence type="ECO:0000256" key="6">
    <source>
        <dbReference type="ARBA" id="ARBA00022989"/>
    </source>
</evidence>
<evidence type="ECO:0000256" key="7">
    <source>
        <dbReference type="ARBA" id="ARBA00023136"/>
    </source>
</evidence>
<keyword evidence="4 8" id="KW-0812">Transmembrane</keyword>
<dbReference type="OMA" id="QQWPLTC"/>
<sequence length="233" mass="25324">MENSTSKASRSQNDPVSVSSSPSVLEAFWLHLICGLGLAVAFWVANNVYAVNLISNPAQTLRLILVIESPIVIFLYSLFRQNPKQCSYLKAVGRGVLGLPAGAVLNAFGAIVLGTPVGIQYLTKTISWSLLMSLFTFVPAACVFGSSWTNWQRLFAHTKPNGILDYMICFPAHGAFLGAWLGAWPMPLDWERPWQEWPICVSYGAVAGYLVAMVASLGFIILCGGGRQHVKGD</sequence>
<evidence type="ECO:0000313" key="9">
    <source>
        <dbReference type="EMBL" id="KAF8392991.1"/>
    </source>
</evidence>
<comment type="subcellular location">
    <subcellularLocation>
        <location evidence="1">Endoplasmic reticulum membrane</location>
        <topology evidence="1">Multi-pass membrane protein</topology>
    </subcellularLocation>
</comment>
<feature type="transmembrane region" description="Helical" evidence="8">
    <location>
        <begin position="91"/>
        <end position="114"/>
    </location>
</feature>